<name>A0A847R055_9GAMM</name>
<reference evidence="2 3" key="1">
    <citation type="submission" date="2020-04" db="EMBL/GenBank/DDBJ databases">
        <title>Marinomonas sp. M1K-6 isolated from the deep seawater of the Mariana Trench.</title>
        <authorList>
            <person name="Li Y."/>
        </authorList>
    </citation>
    <scope>NUCLEOTIDE SEQUENCE [LARGE SCALE GENOMIC DNA]</scope>
    <source>
        <strain evidence="2 3">M1K-6</strain>
    </source>
</reference>
<dbReference type="SUPFAM" id="SSF47413">
    <property type="entry name" value="lambda repressor-like DNA-binding domains"/>
    <property type="match status" value="1"/>
</dbReference>
<accession>A0A847R055</accession>
<evidence type="ECO:0000313" key="3">
    <source>
        <dbReference type="Proteomes" id="UP000586067"/>
    </source>
</evidence>
<evidence type="ECO:0000259" key="1">
    <source>
        <dbReference type="PROSITE" id="PS50943"/>
    </source>
</evidence>
<evidence type="ECO:0000313" key="2">
    <source>
        <dbReference type="EMBL" id="NLQ16742.1"/>
    </source>
</evidence>
<dbReference type="EMBL" id="JABAEK010000002">
    <property type="protein sequence ID" value="NLQ16742.1"/>
    <property type="molecule type" value="Genomic_DNA"/>
</dbReference>
<dbReference type="Pfam" id="PF13443">
    <property type="entry name" value="HTH_26"/>
    <property type="match status" value="1"/>
</dbReference>
<dbReference type="CDD" id="cd00093">
    <property type="entry name" value="HTH_XRE"/>
    <property type="match status" value="1"/>
</dbReference>
<dbReference type="GO" id="GO:0003677">
    <property type="term" value="F:DNA binding"/>
    <property type="evidence" value="ECO:0007669"/>
    <property type="project" value="InterPro"/>
</dbReference>
<dbReference type="InterPro" id="IPR001387">
    <property type="entry name" value="Cro/C1-type_HTH"/>
</dbReference>
<protein>
    <submittedName>
        <fullName evidence="2">Helix-turn-helix transcriptional regulator</fullName>
    </submittedName>
</protein>
<comment type="caution">
    <text evidence="2">The sequence shown here is derived from an EMBL/GenBank/DDBJ whole genome shotgun (WGS) entry which is preliminary data.</text>
</comment>
<sequence length="73" mass="8427">MLRFRLKELIQDKSFKEGRRVTLGEVSEATGIHKTTLSRLQNPTGYNTTTETINLLCKYFQCEVGDLVVYIEE</sequence>
<dbReference type="PROSITE" id="PS50943">
    <property type="entry name" value="HTH_CROC1"/>
    <property type="match status" value="1"/>
</dbReference>
<dbReference type="RefSeq" id="WP_168822937.1">
    <property type="nucleotide sequence ID" value="NZ_CP073013.1"/>
</dbReference>
<dbReference type="Gene3D" id="1.10.260.40">
    <property type="entry name" value="lambda repressor-like DNA-binding domains"/>
    <property type="match status" value="1"/>
</dbReference>
<organism evidence="2 3">
    <name type="scientific">Marinomonas profundi</name>
    <dbReference type="NCBI Taxonomy" id="2726122"/>
    <lineage>
        <taxon>Bacteria</taxon>
        <taxon>Pseudomonadati</taxon>
        <taxon>Pseudomonadota</taxon>
        <taxon>Gammaproteobacteria</taxon>
        <taxon>Oceanospirillales</taxon>
        <taxon>Oceanospirillaceae</taxon>
        <taxon>Marinomonas</taxon>
    </lineage>
</organism>
<proteinExistence type="predicted"/>
<gene>
    <name evidence="2" type="ORF">HGG82_03795</name>
</gene>
<dbReference type="InterPro" id="IPR010982">
    <property type="entry name" value="Lambda_DNA-bd_dom_sf"/>
</dbReference>
<feature type="domain" description="HTH cro/C1-type" evidence="1">
    <location>
        <begin position="22"/>
        <end position="67"/>
    </location>
</feature>
<dbReference type="AlphaFoldDB" id="A0A847R055"/>
<dbReference type="Proteomes" id="UP000586067">
    <property type="component" value="Unassembled WGS sequence"/>
</dbReference>
<keyword evidence="3" id="KW-1185">Reference proteome</keyword>